<keyword evidence="5" id="KW-1185">Reference proteome</keyword>
<protein>
    <submittedName>
        <fullName evidence="4">Cobyrinic acid a,c-diamide synthase</fullName>
    </submittedName>
</protein>
<dbReference type="Proteomes" id="UP000235050">
    <property type="component" value="Unassembled WGS sequence"/>
</dbReference>
<dbReference type="PANTHER" id="PTHR13696">
    <property type="entry name" value="P-LOOP CONTAINING NUCLEOSIDE TRIPHOSPHATE HYDROLASE"/>
    <property type="match status" value="1"/>
</dbReference>
<name>A0A2N5JA04_9BIFI</name>
<proteinExistence type="inferred from homology"/>
<reference evidence="4 5" key="1">
    <citation type="submission" date="2017-07" db="EMBL/GenBank/DDBJ databases">
        <title>Bifidobacterium novel species.</title>
        <authorList>
            <person name="Lugli G.A."/>
            <person name="Milani C."/>
            <person name="Duranti S."/>
            <person name="Mangifesta M."/>
        </authorList>
    </citation>
    <scope>NUCLEOTIDE SEQUENCE [LARGE SCALE GENOMIC DNA]</scope>
    <source>
        <strain evidence="5">Uis1B</strain>
    </source>
</reference>
<dbReference type="Pfam" id="PF13614">
    <property type="entry name" value="AAA_31"/>
    <property type="match status" value="1"/>
</dbReference>
<evidence type="ECO:0000259" key="3">
    <source>
        <dbReference type="Pfam" id="PF13614"/>
    </source>
</evidence>
<dbReference type="FunFam" id="3.40.50.300:FF:000285">
    <property type="entry name" value="Sporulation initiation inhibitor Soj"/>
    <property type="match status" value="1"/>
</dbReference>
<dbReference type="Gene3D" id="3.40.50.300">
    <property type="entry name" value="P-loop containing nucleotide triphosphate hydrolases"/>
    <property type="match status" value="1"/>
</dbReference>
<evidence type="ECO:0000313" key="4">
    <source>
        <dbReference type="EMBL" id="PLS31025.1"/>
    </source>
</evidence>
<dbReference type="PANTHER" id="PTHR13696:SF52">
    <property type="entry name" value="PARA FAMILY PROTEIN CT_582"/>
    <property type="match status" value="1"/>
</dbReference>
<dbReference type="EMBL" id="NMWU01000020">
    <property type="protein sequence ID" value="PLS31025.1"/>
    <property type="molecule type" value="Genomic_DNA"/>
</dbReference>
<dbReference type="AlphaFoldDB" id="A0A2N5JA04"/>
<organism evidence="4 5">
    <name type="scientific">Bifidobacterium margollesii</name>
    <dbReference type="NCBI Taxonomy" id="2020964"/>
    <lineage>
        <taxon>Bacteria</taxon>
        <taxon>Bacillati</taxon>
        <taxon>Actinomycetota</taxon>
        <taxon>Actinomycetes</taxon>
        <taxon>Bifidobacteriales</taxon>
        <taxon>Bifidobacteriaceae</taxon>
        <taxon>Bifidobacterium</taxon>
    </lineage>
</organism>
<feature type="domain" description="AAA" evidence="3">
    <location>
        <begin position="74"/>
        <end position="253"/>
    </location>
</feature>
<comment type="function">
    <text evidence="2">May play a role in septum formation.</text>
</comment>
<comment type="similarity">
    <text evidence="1">Belongs to the ParA family.</text>
</comment>
<dbReference type="SUPFAM" id="SSF52540">
    <property type="entry name" value="P-loop containing nucleoside triphosphate hydrolases"/>
    <property type="match status" value="1"/>
</dbReference>
<evidence type="ECO:0000313" key="5">
    <source>
        <dbReference type="Proteomes" id="UP000235050"/>
    </source>
</evidence>
<accession>A0A2N5JA04</accession>
<dbReference type="InterPro" id="IPR027417">
    <property type="entry name" value="P-loop_NTPase"/>
</dbReference>
<sequence>MFGLIIVSIERRSMANVSRETSSGGDNSHTFESTTEVLNRIFKDSSSVGAEMLDITQRKLRLAEAEFPKPSRTRIIAVANQKGGVGKTTSVVNLSAALADGGSRVLVIDLDPQGNASTAFNIEHQSGTDSVYDVLEGRLSIEDVKQPADGVVGVDVVPSTIDLSGAELEIASLENRTDLLRGGIESFLKSSEEHYDYVIIDCAPSLGLLVLNALCAAHEVLIPIQAEYYALEGLGQLLKTIGLVQSSINPHLIISTMLVTMFDRRTILSQEVYDQVKGHYPDIVLETTIPRSVKIAEAPSFNQSVISYDPNGAGAVAYSEAALEIAKRSEKTLESIDAQRSGE</sequence>
<dbReference type="InterPro" id="IPR050678">
    <property type="entry name" value="DNA_Partitioning_ATPase"/>
</dbReference>
<evidence type="ECO:0000256" key="1">
    <source>
        <dbReference type="ARBA" id="ARBA00006976"/>
    </source>
</evidence>
<comment type="caution">
    <text evidence="4">The sequence shown here is derived from an EMBL/GenBank/DDBJ whole genome shotgun (WGS) entry which is preliminary data.</text>
</comment>
<dbReference type="CDD" id="cd02042">
    <property type="entry name" value="ParAB_family"/>
    <property type="match status" value="1"/>
</dbReference>
<dbReference type="InterPro" id="IPR025669">
    <property type="entry name" value="AAA_dom"/>
</dbReference>
<evidence type="ECO:0000256" key="2">
    <source>
        <dbReference type="ARBA" id="ARBA00059092"/>
    </source>
</evidence>
<gene>
    <name evidence="4" type="ORF">Uis1B_1137</name>
</gene>